<proteinExistence type="predicted"/>
<keyword evidence="3" id="KW-1185">Reference proteome</keyword>
<name>W8RV97_9RHOB</name>
<dbReference type="KEGG" id="red:roselon_02831"/>
<dbReference type="AlphaFoldDB" id="W8RV97"/>
<organism evidence="2 3">
    <name type="scientific">Roseicyclus elongatus DSM 19469</name>
    <dbReference type="NCBI Taxonomy" id="1294273"/>
    <lineage>
        <taxon>Bacteria</taxon>
        <taxon>Pseudomonadati</taxon>
        <taxon>Pseudomonadota</taxon>
        <taxon>Alphaproteobacteria</taxon>
        <taxon>Rhodobacterales</taxon>
        <taxon>Roseobacteraceae</taxon>
        <taxon>Roseicyclus</taxon>
    </lineage>
</organism>
<dbReference type="HOGENOM" id="CLU_3103360_0_0_5"/>
<dbReference type="STRING" id="1294273.roselon_02831"/>
<protein>
    <recommendedName>
        <fullName evidence="1">Anti-sigma factor NepR domain-containing protein</fullName>
    </recommendedName>
</protein>
<reference evidence="2 3" key="1">
    <citation type="submission" date="2013-03" db="EMBL/GenBank/DDBJ databases">
        <authorList>
            <person name="Fiebig A."/>
            <person name="Goeker M."/>
            <person name="Klenk H.-P.P."/>
        </authorList>
    </citation>
    <scope>NUCLEOTIDE SEQUENCE [LARGE SCALE GENOMIC DNA]</scope>
    <source>
        <strain evidence="3">DSM 19469</strain>
    </source>
</reference>
<evidence type="ECO:0000259" key="1">
    <source>
        <dbReference type="Pfam" id="PF18557"/>
    </source>
</evidence>
<dbReference type="EMBL" id="CP004372">
    <property type="protein sequence ID" value="AHM05129.1"/>
    <property type="molecule type" value="Genomic_DNA"/>
</dbReference>
<gene>
    <name evidence="2" type="ORF">roselon_02831</name>
</gene>
<sequence>MDEQIDENLKRVYDDVLNEAVPDRFLDLIAQLKSANTASERKPDGKDGDDA</sequence>
<dbReference type="PATRIC" id="fig|1294273.3.peg.2794"/>
<dbReference type="InterPro" id="IPR041649">
    <property type="entry name" value="NepR"/>
</dbReference>
<dbReference type="Proteomes" id="UP000019593">
    <property type="component" value="Chromosome"/>
</dbReference>
<evidence type="ECO:0000313" key="2">
    <source>
        <dbReference type="EMBL" id="AHM05129.1"/>
    </source>
</evidence>
<accession>W8RV97</accession>
<evidence type="ECO:0000313" key="3">
    <source>
        <dbReference type="Proteomes" id="UP000019593"/>
    </source>
</evidence>
<feature type="domain" description="Anti-sigma factor NepR" evidence="1">
    <location>
        <begin position="3"/>
        <end position="35"/>
    </location>
</feature>
<dbReference type="Pfam" id="PF18557">
    <property type="entry name" value="NepR"/>
    <property type="match status" value="1"/>
</dbReference>